<dbReference type="GO" id="GO:0005524">
    <property type="term" value="F:ATP binding"/>
    <property type="evidence" value="ECO:0007669"/>
    <property type="project" value="UniProtKB-KW"/>
</dbReference>
<gene>
    <name evidence="6" type="ORF">M407DRAFT_25285</name>
</gene>
<dbReference type="InterPro" id="IPR038718">
    <property type="entry name" value="SNF2-like_sf"/>
</dbReference>
<feature type="compositionally biased region" description="Polar residues" evidence="4">
    <location>
        <begin position="71"/>
        <end position="80"/>
    </location>
</feature>
<dbReference type="Gene3D" id="3.40.50.10810">
    <property type="entry name" value="Tandem AAA-ATPase domain"/>
    <property type="match status" value="1"/>
</dbReference>
<dbReference type="Proteomes" id="UP000054248">
    <property type="component" value="Unassembled WGS sequence"/>
</dbReference>
<dbReference type="InterPro" id="IPR027417">
    <property type="entry name" value="P-loop_NTPase"/>
</dbReference>
<keyword evidence="3" id="KW-0067">ATP-binding</keyword>
<evidence type="ECO:0000256" key="1">
    <source>
        <dbReference type="ARBA" id="ARBA00022741"/>
    </source>
</evidence>
<dbReference type="GO" id="GO:0005634">
    <property type="term" value="C:nucleus"/>
    <property type="evidence" value="ECO:0007669"/>
    <property type="project" value="TreeGrafter"/>
</dbReference>
<feature type="domain" description="Helicase ATP-binding" evidence="5">
    <location>
        <begin position="240"/>
        <end position="329"/>
    </location>
</feature>
<evidence type="ECO:0000256" key="3">
    <source>
        <dbReference type="ARBA" id="ARBA00022840"/>
    </source>
</evidence>
<protein>
    <recommendedName>
        <fullName evidence="5">Helicase ATP-binding domain-containing protein</fullName>
    </recommendedName>
</protein>
<proteinExistence type="predicted"/>
<reference evidence="7" key="2">
    <citation type="submission" date="2015-01" db="EMBL/GenBank/DDBJ databases">
        <title>Evolutionary Origins and Diversification of the Mycorrhizal Mutualists.</title>
        <authorList>
            <consortium name="DOE Joint Genome Institute"/>
            <consortium name="Mycorrhizal Genomics Consortium"/>
            <person name="Kohler A."/>
            <person name="Kuo A."/>
            <person name="Nagy L.G."/>
            <person name="Floudas D."/>
            <person name="Copeland A."/>
            <person name="Barry K.W."/>
            <person name="Cichocki N."/>
            <person name="Veneault-Fourrey C."/>
            <person name="LaButti K."/>
            <person name="Lindquist E.A."/>
            <person name="Lipzen A."/>
            <person name="Lundell T."/>
            <person name="Morin E."/>
            <person name="Murat C."/>
            <person name="Riley R."/>
            <person name="Ohm R."/>
            <person name="Sun H."/>
            <person name="Tunlid A."/>
            <person name="Henrissat B."/>
            <person name="Grigoriev I.V."/>
            <person name="Hibbett D.S."/>
            <person name="Martin F."/>
        </authorList>
    </citation>
    <scope>NUCLEOTIDE SEQUENCE [LARGE SCALE GENOMIC DNA]</scope>
    <source>
        <strain evidence="7">MUT 4182</strain>
    </source>
</reference>
<dbReference type="GO" id="GO:0006281">
    <property type="term" value="P:DNA repair"/>
    <property type="evidence" value="ECO:0007669"/>
    <property type="project" value="TreeGrafter"/>
</dbReference>
<dbReference type="InterPro" id="IPR000330">
    <property type="entry name" value="SNF2_N"/>
</dbReference>
<dbReference type="AlphaFoldDB" id="A0A0C3Q774"/>
<evidence type="ECO:0000313" key="6">
    <source>
        <dbReference type="EMBL" id="KIO25385.1"/>
    </source>
</evidence>
<evidence type="ECO:0000256" key="4">
    <source>
        <dbReference type="SAM" id="MobiDB-lite"/>
    </source>
</evidence>
<keyword evidence="7" id="KW-1185">Reference proteome</keyword>
<feature type="region of interest" description="Disordered" evidence="4">
    <location>
        <begin position="1"/>
        <end position="178"/>
    </location>
</feature>
<dbReference type="GO" id="GO:0016787">
    <property type="term" value="F:hydrolase activity"/>
    <property type="evidence" value="ECO:0007669"/>
    <property type="project" value="UniProtKB-KW"/>
</dbReference>
<dbReference type="STRING" id="1051891.A0A0C3Q774"/>
<feature type="compositionally biased region" description="Polar residues" evidence="4">
    <location>
        <begin position="38"/>
        <end position="55"/>
    </location>
</feature>
<feature type="compositionally biased region" description="Pro residues" evidence="4">
    <location>
        <begin position="160"/>
        <end position="176"/>
    </location>
</feature>
<dbReference type="EMBL" id="KN823043">
    <property type="protein sequence ID" value="KIO25385.1"/>
    <property type="molecule type" value="Genomic_DNA"/>
</dbReference>
<dbReference type="PROSITE" id="PS51192">
    <property type="entry name" value="HELICASE_ATP_BIND_1"/>
    <property type="match status" value="1"/>
</dbReference>
<dbReference type="PANTHER" id="PTHR45626">
    <property type="entry name" value="TRANSCRIPTION TERMINATION FACTOR 2-RELATED"/>
    <property type="match status" value="1"/>
</dbReference>
<dbReference type="GO" id="GO:0008094">
    <property type="term" value="F:ATP-dependent activity, acting on DNA"/>
    <property type="evidence" value="ECO:0007669"/>
    <property type="project" value="TreeGrafter"/>
</dbReference>
<evidence type="ECO:0000256" key="2">
    <source>
        <dbReference type="ARBA" id="ARBA00022801"/>
    </source>
</evidence>
<organism evidence="6 7">
    <name type="scientific">Tulasnella calospora MUT 4182</name>
    <dbReference type="NCBI Taxonomy" id="1051891"/>
    <lineage>
        <taxon>Eukaryota</taxon>
        <taxon>Fungi</taxon>
        <taxon>Dikarya</taxon>
        <taxon>Basidiomycota</taxon>
        <taxon>Agaricomycotina</taxon>
        <taxon>Agaricomycetes</taxon>
        <taxon>Cantharellales</taxon>
        <taxon>Tulasnellaceae</taxon>
        <taxon>Tulasnella</taxon>
    </lineage>
</organism>
<sequence length="329" mass="36006">MLEGFSQWLKGTQPGGPKSPERRSAQRQLYPTLPEPSPTVSAKKLTSTPTSSAGTSRLPDVETLLPELSKLSISPPSQTKKAPAIPTHSTVPGTSPLRLPTLAIELPPSPFSNIKGGNPNANSPAANTKSPSNSLNPTTNRTPPKRTTPRLSKTPVKMKPNPPGPSGLPSSTPPLSPSLSALLKEEFKPPLRLDEILSKLNSERVDGLPDKEQLLKHQLEEQLFLAKSEHSRFRGGQLYDMGLGKTIQMIARILDSRPLQKEVGPTLIVVPNCLMNQWKEELGRFAPNLLVLVHHGPDRASNPLSFRKYDVIITTYDIVMNEYKNNTKQ</sequence>
<dbReference type="OrthoDB" id="3256793at2759"/>
<feature type="compositionally biased region" description="Low complexity" evidence="4">
    <location>
        <begin position="118"/>
        <end position="142"/>
    </location>
</feature>
<dbReference type="SUPFAM" id="SSF52540">
    <property type="entry name" value="P-loop containing nucleoside triphosphate hydrolases"/>
    <property type="match status" value="1"/>
</dbReference>
<dbReference type="InterPro" id="IPR050628">
    <property type="entry name" value="SNF2_RAD54_helicase_TF"/>
</dbReference>
<dbReference type="HOGENOM" id="CLU_845172_0_0_1"/>
<evidence type="ECO:0000259" key="5">
    <source>
        <dbReference type="PROSITE" id="PS51192"/>
    </source>
</evidence>
<name>A0A0C3Q774_9AGAM</name>
<dbReference type="Pfam" id="PF00176">
    <property type="entry name" value="SNF2-rel_dom"/>
    <property type="match status" value="1"/>
</dbReference>
<reference evidence="6 7" key="1">
    <citation type="submission" date="2014-04" db="EMBL/GenBank/DDBJ databases">
        <authorList>
            <consortium name="DOE Joint Genome Institute"/>
            <person name="Kuo A."/>
            <person name="Girlanda M."/>
            <person name="Perotto S."/>
            <person name="Kohler A."/>
            <person name="Nagy L.G."/>
            <person name="Floudas D."/>
            <person name="Copeland A."/>
            <person name="Barry K.W."/>
            <person name="Cichocki N."/>
            <person name="Veneault-Fourrey C."/>
            <person name="LaButti K."/>
            <person name="Lindquist E.A."/>
            <person name="Lipzen A."/>
            <person name="Lundell T."/>
            <person name="Morin E."/>
            <person name="Murat C."/>
            <person name="Sun H."/>
            <person name="Tunlid A."/>
            <person name="Henrissat B."/>
            <person name="Grigoriev I.V."/>
            <person name="Hibbett D.S."/>
            <person name="Martin F."/>
            <person name="Nordberg H.P."/>
            <person name="Cantor M.N."/>
            <person name="Hua S.X."/>
        </authorList>
    </citation>
    <scope>NUCLEOTIDE SEQUENCE [LARGE SCALE GENOMIC DNA]</scope>
    <source>
        <strain evidence="6 7">MUT 4182</strain>
    </source>
</reference>
<accession>A0A0C3Q774</accession>
<keyword evidence="2" id="KW-0378">Hydrolase</keyword>
<evidence type="ECO:0000313" key="7">
    <source>
        <dbReference type="Proteomes" id="UP000054248"/>
    </source>
</evidence>
<keyword evidence="1" id="KW-0547">Nucleotide-binding</keyword>
<dbReference type="InterPro" id="IPR014001">
    <property type="entry name" value="Helicase_ATP-bd"/>
</dbReference>